<reference evidence="1" key="1">
    <citation type="journal article" date="2022" name="IScience">
        <title>Evolution of zygomycete secretomes and the origins of terrestrial fungal ecologies.</title>
        <authorList>
            <person name="Chang Y."/>
            <person name="Wang Y."/>
            <person name="Mondo S."/>
            <person name="Ahrendt S."/>
            <person name="Andreopoulos W."/>
            <person name="Barry K."/>
            <person name="Beard J."/>
            <person name="Benny G.L."/>
            <person name="Blankenship S."/>
            <person name="Bonito G."/>
            <person name="Cuomo C."/>
            <person name="Desiro A."/>
            <person name="Gervers K.A."/>
            <person name="Hundley H."/>
            <person name="Kuo A."/>
            <person name="LaButti K."/>
            <person name="Lang B.F."/>
            <person name="Lipzen A."/>
            <person name="O'Donnell K."/>
            <person name="Pangilinan J."/>
            <person name="Reynolds N."/>
            <person name="Sandor L."/>
            <person name="Smith M.E."/>
            <person name="Tsang A."/>
            <person name="Grigoriev I.V."/>
            <person name="Stajich J.E."/>
            <person name="Spatafora J.W."/>
        </authorList>
    </citation>
    <scope>NUCLEOTIDE SEQUENCE</scope>
    <source>
        <strain evidence="1">RSA 2281</strain>
    </source>
</reference>
<sequence>MLFDPMVWEYGSRKNDGIRTTNLDGDLCRYLHQQFQRRRYVMCMRLDTDYIFKEIQDQMTYNVALTRGLPFLVNWVCLFIKKTTAVYPIYASHTNPFLR</sequence>
<dbReference type="EMBL" id="JAIXMP010000054">
    <property type="protein sequence ID" value="KAI9245113.1"/>
    <property type="molecule type" value="Genomic_DNA"/>
</dbReference>
<organism evidence="1 2">
    <name type="scientific">Phascolomyces articulosus</name>
    <dbReference type="NCBI Taxonomy" id="60185"/>
    <lineage>
        <taxon>Eukaryota</taxon>
        <taxon>Fungi</taxon>
        <taxon>Fungi incertae sedis</taxon>
        <taxon>Mucoromycota</taxon>
        <taxon>Mucoromycotina</taxon>
        <taxon>Mucoromycetes</taxon>
        <taxon>Mucorales</taxon>
        <taxon>Lichtheimiaceae</taxon>
        <taxon>Phascolomyces</taxon>
    </lineage>
</organism>
<evidence type="ECO:0000313" key="2">
    <source>
        <dbReference type="Proteomes" id="UP001209540"/>
    </source>
</evidence>
<comment type="caution">
    <text evidence="1">The sequence shown here is derived from an EMBL/GenBank/DDBJ whole genome shotgun (WGS) entry which is preliminary data.</text>
</comment>
<feature type="non-terminal residue" evidence="1">
    <location>
        <position position="1"/>
    </location>
</feature>
<gene>
    <name evidence="1" type="ORF">BDA99DRAFT_576995</name>
</gene>
<dbReference type="AlphaFoldDB" id="A0AAD5JWE9"/>
<evidence type="ECO:0000313" key="1">
    <source>
        <dbReference type="EMBL" id="KAI9245113.1"/>
    </source>
</evidence>
<keyword evidence="2" id="KW-1185">Reference proteome</keyword>
<name>A0AAD5JWE9_9FUNG</name>
<dbReference type="Proteomes" id="UP001209540">
    <property type="component" value="Unassembled WGS sequence"/>
</dbReference>
<reference evidence="1" key="2">
    <citation type="submission" date="2023-02" db="EMBL/GenBank/DDBJ databases">
        <authorList>
            <consortium name="DOE Joint Genome Institute"/>
            <person name="Mondo S.J."/>
            <person name="Chang Y."/>
            <person name="Wang Y."/>
            <person name="Ahrendt S."/>
            <person name="Andreopoulos W."/>
            <person name="Barry K."/>
            <person name="Beard J."/>
            <person name="Benny G.L."/>
            <person name="Blankenship S."/>
            <person name="Bonito G."/>
            <person name="Cuomo C."/>
            <person name="Desiro A."/>
            <person name="Gervers K.A."/>
            <person name="Hundley H."/>
            <person name="Kuo A."/>
            <person name="LaButti K."/>
            <person name="Lang B.F."/>
            <person name="Lipzen A."/>
            <person name="O'Donnell K."/>
            <person name="Pangilinan J."/>
            <person name="Reynolds N."/>
            <person name="Sandor L."/>
            <person name="Smith M.W."/>
            <person name="Tsang A."/>
            <person name="Grigoriev I.V."/>
            <person name="Stajich J.E."/>
            <person name="Spatafora J.W."/>
        </authorList>
    </citation>
    <scope>NUCLEOTIDE SEQUENCE</scope>
    <source>
        <strain evidence="1">RSA 2281</strain>
    </source>
</reference>
<protein>
    <submittedName>
        <fullName evidence="1">Uncharacterized protein</fullName>
    </submittedName>
</protein>
<proteinExistence type="predicted"/>
<accession>A0AAD5JWE9</accession>